<dbReference type="Gene3D" id="3.80.10.10">
    <property type="entry name" value="Ribonuclease Inhibitor"/>
    <property type="match status" value="1"/>
</dbReference>
<evidence type="ECO:0000313" key="5">
    <source>
        <dbReference type="EMBL" id="GAQ88576.1"/>
    </source>
</evidence>
<keyword evidence="2 4" id="KW-0732">Signal</keyword>
<protein>
    <submittedName>
        <fullName evidence="5">Uncharacterized protein</fullName>
    </submittedName>
</protein>
<dbReference type="InterPro" id="IPR051716">
    <property type="entry name" value="Plant_RL_S/T_kinase"/>
</dbReference>
<dbReference type="GO" id="GO:0016020">
    <property type="term" value="C:membrane"/>
    <property type="evidence" value="ECO:0007669"/>
    <property type="project" value="UniProtKB-SubCell"/>
</dbReference>
<proteinExistence type="predicted"/>
<dbReference type="Pfam" id="PF00560">
    <property type="entry name" value="LRR_1"/>
    <property type="match status" value="2"/>
</dbReference>
<dbReference type="AlphaFoldDB" id="A0A1Y1IIM2"/>
<dbReference type="PANTHER" id="PTHR48053:SF71">
    <property type="entry name" value="LEUCINE RICH REPEAT FAMILY PROTEIN, EXPRESSED"/>
    <property type="match status" value="1"/>
</dbReference>
<reference evidence="5 6" key="1">
    <citation type="journal article" date="2014" name="Nat. Commun.">
        <title>Klebsormidium flaccidum genome reveals primary factors for plant terrestrial adaptation.</title>
        <authorList>
            <person name="Hori K."/>
            <person name="Maruyama F."/>
            <person name="Fujisawa T."/>
            <person name="Togashi T."/>
            <person name="Yamamoto N."/>
            <person name="Seo M."/>
            <person name="Sato S."/>
            <person name="Yamada T."/>
            <person name="Mori H."/>
            <person name="Tajima N."/>
            <person name="Moriyama T."/>
            <person name="Ikeuchi M."/>
            <person name="Watanabe M."/>
            <person name="Wada H."/>
            <person name="Kobayashi K."/>
            <person name="Saito M."/>
            <person name="Masuda T."/>
            <person name="Sasaki-Sekimoto Y."/>
            <person name="Mashiguchi K."/>
            <person name="Awai K."/>
            <person name="Shimojima M."/>
            <person name="Masuda S."/>
            <person name="Iwai M."/>
            <person name="Nobusawa T."/>
            <person name="Narise T."/>
            <person name="Kondo S."/>
            <person name="Saito H."/>
            <person name="Sato R."/>
            <person name="Murakawa M."/>
            <person name="Ihara Y."/>
            <person name="Oshima-Yamada Y."/>
            <person name="Ohtaka K."/>
            <person name="Satoh M."/>
            <person name="Sonobe K."/>
            <person name="Ishii M."/>
            <person name="Ohtani R."/>
            <person name="Kanamori-Sato M."/>
            <person name="Honoki R."/>
            <person name="Miyazaki D."/>
            <person name="Mochizuki H."/>
            <person name="Umetsu J."/>
            <person name="Higashi K."/>
            <person name="Shibata D."/>
            <person name="Kamiya Y."/>
            <person name="Sato N."/>
            <person name="Nakamura Y."/>
            <person name="Tabata S."/>
            <person name="Ida S."/>
            <person name="Kurokawa K."/>
            <person name="Ohta H."/>
        </authorList>
    </citation>
    <scope>NUCLEOTIDE SEQUENCE [LARGE SCALE GENOMIC DNA]</scope>
    <source>
        <strain evidence="5 6">NIES-2285</strain>
    </source>
</reference>
<evidence type="ECO:0000313" key="6">
    <source>
        <dbReference type="Proteomes" id="UP000054558"/>
    </source>
</evidence>
<keyword evidence="3" id="KW-0472">Membrane</keyword>
<dbReference type="GO" id="GO:0004672">
    <property type="term" value="F:protein kinase activity"/>
    <property type="evidence" value="ECO:0000318"/>
    <property type="project" value="GO_Central"/>
</dbReference>
<evidence type="ECO:0000256" key="2">
    <source>
        <dbReference type="ARBA" id="ARBA00022729"/>
    </source>
</evidence>
<evidence type="ECO:0000256" key="3">
    <source>
        <dbReference type="SAM" id="Phobius"/>
    </source>
</evidence>
<dbReference type="Gene3D" id="2.60.120.380">
    <property type="match status" value="1"/>
</dbReference>
<sequence>MEPHAWFSAALLCLLLLCQLCSGQFVTAPAAAPGPASVAPPATLSGGALTLPKVQQLTPGVLSTVQNVTFNTLSFFYFVLPNATVDISVKLIQYQGDADLYIVEPQNPTPFSNNGFEQNGWASTTAQNESIFIPRSDPFYSTGSYSVGVQGYAKGVSQFQLLVTFTAQSRVLVAAQKAALQSMLTTCCANVTAGACENFLAVGGIDLTGVIATELCEVPGWECTIDGQLEVADFSQYGLTCPFPWSILESLPSLEVLRLSNNSLSGTVDWLQLARLPNLQVLTLDLNQFTGTVTCDLATPGTPLLEFNVATNNFNGTLPACYAQKPEMRVLWYNNNMFTGPLPATIPANSELRSFHAANAGVTGTLTADFGLPTNLQVLELSQNYITGTIPDGIVGPRLDSLLLNNNRLTGPVPTSLTTSPQLRTLFLNNNQLTGGIADFANAPVLQQMYLEVNNFTGAFPQVWNTPNLISLEASNNFLSGGIPLSLLTLPNLFAFAAANNLLSGSLPDLGTATSAVRIFNVTSNQLTGPIPATYSTLPVFDTRSAKLDPNTGNILSQIFDASYNILSGTVPSFFEATRLPAWTFVDLAGNQLTCNGTSTKIANVACGVPAGVSTGGSPGPYANKGPASSAGAPVPTPVPGVVGINPVVETPSPSTAAAAAAALAGGSTTSSAVPVVNSDGGGSSGLSTGAIVGIVVGILVGVIAVVALAVFAVARVTRQRRESVSAKSFKRFASMDAEPV</sequence>
<organism evidence="5 6">
    <name type="scientific">Klebsormidium nitens</name>
    <name type="common">Green alga</name>
    <name type="synonym">Ulothrix nitens</name>
    <dbReference type="NCBI Taxonomy" id="105231"/>
    <lineage>
        <taxon>Eukaryota</taxon>
        <taxon>Viridiplantae</taxon>
        <taxon>Streptophyta</taxon>
        <taxon>Klebsormidiophyceae</taxon>
        <taxon>Klebsormidiales</taxon>
        <taxon>Klebsormidiaceae</taxon>
        <taxon>Klebsormidium</taxon>
    </lineage>
</organism>
<dbReference type="PANTHER" id="PTHR48053">
    <property type="entry name" value="LEUCINE RICH REPEAT FAMILY PROTEIN, EXPRESSED"/>
    <property type="match status" value="1"/>
</dbReference>
<dbReference type="SUPFAM" id="SSF52058">
    <property type="entry name" value="L domain-like"/>
    <property type="match status" value="1"/>
</dbReference>
<keyword evidence="3" id="KW-1133">Transmembrane helix</keyword>
<evidence type="ECO:0000256" key="4">
    <source>
        <dbReference type="SAM" id="SignalP"/>
    </source>
</evidence>
<comment type="subcellular location">
    <subcellularLocation>
        <location evidence="1">Membrane</location>
        <topology evidence="1">Single-pass membrane protein</topology>
    </subcellularLocation>
</comment>
<gene>
    <name evidence="5" type="ORF">KFL_004410040</name>
</gene>
<dbReference type="InterPro" id="IPR032675">
    <property type="entry name" value="LRR_dom_sf"/>
</dbReference>
<dbReference type="STRING" id="105231.A0A1Y1IIM2"/>
<feature type="transmembrane region" description="Helical" evidence="3">
    <location>
        <begin position="691"/>
        <end position="715"/>
    </location>
</feature>
<keyword evidence="6" id="KW-1185">Reference proteome</keyword>
<dbReference type="Proteomes" id="UP000054558">
    <property type="component" value="Unassembled WGS sequence"/>
</dbReference>
<name>A0A1Y1IIM2_KLENI</name>
<evidence type="ECO:0000256" key="1">
    <source>
        <dbReference type="ARBA" id="ARBA00004167"/>
    </source>
</evidence>
<feature type="chain" id="PRO_5012169011" evidence="4">
    <location>
        <begin position="24"/>
        <end position="741"/>
    </location>
</feature>
<dbReference type="EMBL" id="DF237390">
    <property type="protein sequence ID" value="GAQ88576.1"/>
    <property type="molecule type" value="Genomic_DNA"/>
</dbReference>
<feature type="signal peptide" evidence="4">
    <location>
        <begin position="1"/>
        <end position="23"/>
    </location>
</feature>
<accession>A0A1Y1IIM2</accession>
<keyword evidence="3" id="KW-0812">Transmembrane</keyword>
<dbReference type="OrthoDB" id="514359at2759"/>
<dbReference type="InterPro" id="IPR001611">
    <property type="entry name" value="Leu-rich_rpt"/>
</dbReference>
<dbReference type="OMA" id="WRSHHAV"/>